<dbReference type="GO" id="GO:0000822">
    <property type="term" value="F:inositol hexakisphosphate binding"/>
    <property type="evidence" value="ECO:0007669"/>
    <property type="project" value="TreeGrafter"/>
</dbReference>
<accession>A0A6A5Y6N7</accession>
<dbReference type="PROSITE" id="PS51380">
    <property type="entry name" value="EXS"/>
    <property type="match status" value="1"/>
</dbReference>
<evidence type="ECO:0000259" key="6">
    <source>
        <dbReference type="PROSITE" id="PS51380"/>
    </source>
</evidence>
<keyword evidence="4" id="KW-0472">Membrane</keyword>
<dbReference type="OrthoDB" id="3791715at2759"/>
<evidence type="ECO:0000256" key="3">
    <source>
        <dbReference type="ARBA" id="ARBA00022989"/>
    </source>
</evidence>
<gene>
    <name evidence="7" type="ORF">BU24DRAFT_17426</name>
</gene>
<comment type="subcellular location">
    <subcellularLocation>
        <location evidence="1">Membrane</location>
        <topology evidence="1">Multi-pass membrane protein</topology>
    </subcellularLocation>
</comment>
<feature type="region of interest" description="Disordered" evidence="5">
    <location>
        <begin position="96"/>
        <end position="178"/>
    </location>
</feature>
<feature type="region of interest" description="Disordered" evidence="5">
    <location>
        <begin position="193"/>
        <end position="269"/>
    </location>
</feature>
<dbReference type="EMBL" id="ML978066">
    <property type="protein sequence ID" value="KAF2021225.1"/>
    <property type="molecule type" value="Genomic_DNA"/>
</dbReference>
<evidence type="ECO:0000313" key="7">
    <source>
        <dbReference type="EMBL" id="KAF2021225.1"/>
    </source>
</evidence>
<dbReference type="GO" id="GO:0006817">
    <property type="term" value="P:phosphate ion transport"/>
    <property type="evidence" value="ECO:0007669"/>
    <property type="project" value="TreeGrafter"/>
</dbReference>
<dbReference type="GO" id="GO:0005794">
    <property type="term" value="C:Golgi apparatus"/>
    <property type="evidence" value="ECO:0007669"/>
    <property type="project" value="TreeGrafter"/>
</dbReference>
<evidence type="ECO:0000313" key="8">
    <source>
        <dbReference type="Proteomes" id="UP000799778"/>
    </source>
</evidence>
<dbReference type="AlphaFoldDB" id="A0A6A5Y6N7"/>
<dbReference type="Pfam" id="PF03124">
    <property type="entry name" value="EXS"/>
    <property type="match status" value="1"/>
</dbReference>
<keyword evidence="2" id="KW-0812">Transmembrane</keyword>
<name>A0A6A5Y6N7_9PLEO</name>
<keyword evidence="8" id="KW-1185">Reference proteome</keyword>
<proteinExistence type="predicted"/>
<feature type="compositionally biased region" description="Low complexity" evidence="5">
    <location>
        <begin position="223"/>
        <end position="236"/>
    </location>
</feature>
<dbReference type="RefSeq" id="XP_033389564.1">
    <property type="nucleotide sequence ID" value="XM_033521545.1"/>
</dbReference>
<reference evidence="7" key="1">
    <citation type="journal article" date="2020" name="Stud. Mycol.">
        <title>101 Dothideomycetes genomes: a test case for predicting lifestyles and emergence of pathogens.</title>
        <authorList>
            <person name="Haridas S."/>
            <person name="Albert R."/>
            <person name="Binder M."/>
            <person name="Bloem J."/>
            <person name="Labutti K."/>
            <person name="Salamov A."/>
            <person name="Andreopoulos B."/>
            <person name="Baker S."/>
            <person name="Barry K."/>
            <person name="Bills G."/>
            <person name="Bluhm B."/>
            <person name="Cannon C."/>
            <person name="Castanera R."/>
            <person name="Culley D."/>
            <person name="Daum C."/>
            <person name="Ezra D."/>
            <person name="Gonzalez J."/>
            <person name="Henrissat B."/>
            <person name="Kuo A."/>
            <person name="Liang C."/>
            <person name="Lipzen A."/>
            <person name="Lutzoni F."/>
            <person name="Magnuson J."/>
            <person name="Mondo S."/>
            <person name="Nolan M."/>
            <person name="Ohm R."/>
            <person name="Pangilinan J."/>
            <person name="Park H.-J."/>
            <person name="Ramirez L."/>
            <person name="Alfaro M."/>
            <person name="Sun H."/>
            <person name="Tritt A."/>
            <person name="Yoshinaga Y."/>
            <person name="Zwiers L.-H."/>
            <person name="Turgeon B."/>
            <person name="Goodwin S."/>
            <person name="Spatafora J."/>
            <person name="Crous P."/>
            <person name="Grigoriev I."/>
        </authorList>
    </citation>
    <scope>NUCLEOTIDE SEQUENCE</scope>
    <source>
        <strain evidence="7">CBS 175.79</strain>
    </source>
</reference>
<feature type="domain" description="EXS" evidence="6">
    <location>
        <begin position="1"/>
        <end position="108"/>
    </location>
</feature>
<dbReference type="Proteomes" id="UP000799778">
    <property type="component" value="Unassembled WGS sequence"/>
</dbReference>
<evidence type="ECO:0000256" key="2">
    <source>
        <dbReference type="ARBA" id="ARBA00022692"/>
    </source>
</evidence>
<protein>
    <submittedName>
        <fullName evidence="7">EXS-domain-containing protein</fullName>
    </submittedName>
</protein>
<keyword evidence="3" id="KW-1133">Transmembrane helix</keyword>
<feature type="compositionally biased region" description="Basic and acidic residues" evidence="5">
    <location>
        <begin position="237"/>
        <end position="257"/>
    </location>
</feature>
<evidence type="ECO:0000256" key="5">
    <source>
        <dbReference type="SAM" id="MobiDB-lite"/>
    </source>
</evidence>
<feature type="compositionally biased region" description="Acidic residues" evidence="5">
    <location>
        <begin position="208"/>
        <end position="219"/>
    </location>
</feature>
<dbReference type="GeneID" id="54278942"/>
<dbReference type="GO" id="GO:0016036">
    <property type="term" value="P:cellular response to phosphate starvation"/>
    <property type="evidence" value="ECO:0007669"/>
    <property type="project" value="TreeGrafter"/>
</dbReference>
<evidence type="ECO:0000256" key="4">
    <source>
        <dbReference type="ARBA" id="ARBA00023136"/>
    </source>
</evidence>
<organism evidence="7 8">
    <name type="scientific">Aaosphaeria arxii CBS 175.79</name>
    <dbReference type="NCBI Taxonomy" id="1450172"/>
    <lineage>
        <taxon>Eukaryota</taxon>
        <taxon>Fungi</taxon>
        <taxon>Dikarya</taxon>
        <taxon>Ascomycota</taxon>
        <taxon>Pezizomycotina</taxon>
        <taxon>Dothideomycetes</taxon>
        <taxon>Pleosporomycetidae</taxon>
        <taxon>Pleosporales</taxon>
        <taxon>Pleosporales incertae sedis</taxon>
        <taxon>Aaosphaeria</taxon>
    </lineage>
</organism>
<dbReference type="PANTHER" id="PTHR10783">
    <property type="entry name" value="XENOTROPIC AND POLYTROPIC RETROVIRUS RECEPTOR 1-RELATED"/>
    <property type="match status" value="1"/>
</dbReference>
<dbReference type="PANTHER" id="PTHR10783:SF103">
    <property type="entry name" value="SOLUTE CARRIER FAMILY 53 MEMBER 1"/>
    <property type="match status" value="1"/>
</dbReference>
<dbReference type="GO" id="GO:0005886">
    <property type="term" value="C:plasma membrane"/>
    <property type="evidence" value="ECO:0007669"/>
    <property type="project" value="TreeGrafter"/>
</dbReference>
<dbReference type="InterPro" id="IPR004342">
    <property type="entry name" value="EXS_C"/>
</dbReference>
<evidence type="ECO:0000256" key="1">
    <source>
        <dbReference type="ARBA" id="ARBA00004141"/>
    </source>
</evidence>
<sequence length="269" mass="29711">MDWSLGDPYARHPFLRDTLGYKKVWMYYAAMVVDPILRFNWIFYAIIPLQLQHSAITSFAVALSEVCRRGMWTLFRVENEHSTNVGRFRASRDVPLPYDLSTPSPEVSIHEPGSRPASQQAEISSPMPPPRTPVTPGIMPERTQTVEDGDVEFGQAQAAARRRDQESTDSPIARGLSRVGTILRSAHVQDFEKKRKPELGARGTAKIDDDDTDDDDDEEANHSGSASRGGSDSGDAQAERQNERDIAEVRRDVDIGRAGEGSSSNGAAV</sequence>